<keyword evidence="9" id="KW-0811">Translocation</keyword>
<evidence type="ECO:0000256" key="2">
    <source>
        <dbReference type="ARBA" id="ARBA00011353"/>
    </source>
</evidence>
<dbReference type="InterPro" id="IPR023780">
    <property type="entry name" value="Chromo_domain"/>
</dbReference>
<evidence type="ECO:0000313" key="11">
    <source>
        <dbReference type="EMBL" id="TVY39413.1"/>
    </source>
</evidence>
<evidence type="ECO:0000256" key="3">
    <source>
        <dbReference type="ARBA" id="ARBA00011799"/>
    </source>
</evidence>
<dbReference type="Pfam" id="PF00385">
    <property type="entry name" value="Chromo"/>
    <property type="match status" value="1"/>
</dbReference>
<dbReference type="Proteomes" id="UP000443090">
    <property type="component" value="Unassembled WGS sequence"/>
</dbReference>
<evidence type="ECO:0000256" key="4">
    <source>
        <dbReference type="ARBA" id="ARBA00015352"/>
    </source>
</evidence>
<comment type="similarity">
    <text evidence="1">Belongs to the SIL1 family.</text>
</comment>
<dbReference type="SMART" id="SM00298">
    <property type="entry name" value="CHROMO"/>
    <property type="match status" value="1"/>
</dbReference>
<dbReference type="EMBL" id="QGMI01000526">
    <property type="protein sequence ID" value="TVY39413.1"/>
    <property type="molecule type" value="Genomic_DNA"/>
</dbReference>
<dbReference type="Gene3D" id="2.40.50.40">
    <property type="match status" value="1"/>
</dbReference>
<dbReference type="OrthoDB" id="448649at2759"/>
<evidence type="ECO:0000256" key="8">
    <source>
        <dbReference type="ARBA" id="ARBA00022927"/>
    </source>
</evidence>
<comment type="subunit">
    <text evidence="2">Component of the NuA4 histone acetyltransferase complex.</text>
</comment>
<name>A0A8H8UD66_9HELO</name>
<dbReference type="GO" id="GO:0015031">
    <property type="term" value="P:protein transport"/>
    <property type="evidence" value="ECO:0007669"/>
    <property type="project" value="UniProtKB-KW"/>
</dbReference>
<evidence type="ECO:0000256" key="9">
    <source>
        <dbReference type="ARBA" id="ARBA00023010"/>
    </source>
</evidence>
<dbReference type="PROSITE" id="PS50013">
    <property type="entry name" value="CHROMO_2"/>
    <property type="match status" value="1"/>
</dbReference>
<keyword evidence="12" id="KW-1185">Reference proteome</keyword>
<reference evidence="11 12" key="1">
    <citation type="submission" date="2018-05" db="EMBL/GenBank/DDBJ databases">
        <title>Genome sequencing and assembly of the regulated plant pathogen Lachnellula willkommii and related sister species for the development of diagnostic species identification markers.</title>
        <authorList>
            <person name="Giroux E."/>
            <person name="Bilodeau G."/>
        </authorList>
    </citation>
    <scope>NUCLEOTIDE SEQUENCE [LARGE SCALE GENOMIC DNA]</scope>
    <source>
        <strain evidence="11 12">CBS 160.35</strain>
    </source>
</reference>
<evidence type="ECO:0000313" key="12">
    <source>
        <dbReference type="Proteomes" id="UP000443090"/>
    </source>
</evidence>
<comment type="caution">
    <text evidence="11">The sequence shown here is derived from an EMBL/GenBank/DDBJ whole genome shotgun (WGS) entry which is preliminary data.</text>
</comment>
<comment type="subunit">
    <text evidence="3">Interacts with KAR2.</text>
</comment>
<dbReference type="InterPro" id="IPR011989">
    <property type="entry name" value="ARM-like"/>
</dbReference>
<gene>
    <name evidence="11" type="primary">SIL1</name>
    <name evidence="11" type="ORF">LOCC1_G006544</name>
</gene>
<dbReference type="SUPFAM" id="SSF54160">
    <property type="entry name" value="Chromo domain-like"/>
    <property type="match status" value="1"/>
</dbReference>
<accession>A0A8H8UD66</accession>
<evidence type="ECO:0000256" key="1">
    <source>
        <dbReference type="ARBA" id="ARBA00010588"/>
    </source>
</evidence>
<feature type="domain" description="Chromo" evidence="10">
    <location>
        <begin position="39"/>
        <end position="99"/>
    </location>
</feature>
<organism evidence="11 12">
    <name type="scientific">Lachnellula occidentalis</name>
    <dbReference type="NCBI Taxonomy" id="215460"/>
    <lineage>
        <taxon>Eukaryota</taxon>
        <taxon>Fungi</taxon>
        <taxon>Dikarya</taxon>
        <taxon>Ascomycota</taxon>
        <taxon>Pezizomycotina</taxon>
        <taxon>Leotiomycetes</taxon>
        <taxon>Helotiales</taxon>
        <taxon>Lachnaceae</taxon>
        <taxon>Lachnellula</taxon>
    </lineage>
</organism>
<dbReference type="GO" id="GO:0000774">
    <property type="term" value="F:adenyl-nucleotide exchange factor activity"/>
    <property type="evidence" value="ECO:0007669"/>
    <property type="project" value="InterPro"/>
</dbReference>
<dbReference type="InterPro" id="IPR016197">
    <property type="entry name" value="Chromo-like_dom_sf"/>
</dbReference>
<protein>
    <recommendedName>
        <fullName evidence="4">Nucleotide exchange factor SIL1</fullName>
    </recommendedName>
</protein>
<evidence type="ECO:0000256" key="7">
    <source>
        <dbReference type="ARBA" id="ARBA00022824"/>
    </source>
</evidence>
<dbReference type="Pfam" id="PF16782">
    <property type="entry name" value="SIL1"/>
    <property type="match status" value="1"/>
</dbReference>
<dbReference type="GO" id="GO:0006338">
    <property type="term" value="P:chromatin remodeling"/>
    <property type="evidence" value="ECO:0007669"/>
    <property type="project" value="UniProtKB-ARBA"/>
</dbReference>
<dbReference type="Gene3D" id="1.25.10.10">
    <property type="entry name" value="Leucine-rich Repeat Variant"/>
    <property type="match status" value="1"/>
</dbReference>
<sequence length="571" mass="63649">MGTVNPQQLALEYLGDDLYEEFSDEDSIASLDTDDGQDHPPERILAQVKAKNNFIWYLVKWQDCPVIRSSWEGRDLFSNCPWILDSWFVEQQRQAEGLSKALDLRAFNRAVFDAEAASQRRRVLRRLKRRFSRVLSIVRLSGHQTKSQRVLQHHNLLNMVQIPTHSLLGLAWLLLPTLARAISSSPDTPVASTDLICPPLYAAEDCYPRIFEPTKDFQTIKEGQDLPPGLHVRMNIYSGEKEARLNIPMEGEEGYNPEGIPTEHAMVIVDQPEPEPEPEKPALRDQVPIGAPAYKDAGKIPPPIPNPEAGDEMGIFQKALLTIKMDARAIDGALDDLSDLSHDIYYGVEIAKDGPVLEKLVCLTLGSGSEKIPATENGRDHKAASILASSIQNNPTALKEVAGYSKTVMNPTCGLDVSASTQKNFVDMLRSRLDQENNPSALKAKVNAISGLLRDPTIRDDFLEKGGMELLLEIFLKKEEEFDVVRRNVGQLVMDNFLDEGMGAVLDVWPRMPVSETKVCEAEGTMLGDGCWEHHVKSFSKSASKAGWAKEFLAALKEQRKKGDSTKDREL</sequence>
<keyword evidence="6" id="KW-0732">Signal</keyword>
<evidence type="ECO:0000259" key="10">
    <source>
        <dbReference type="PROSITE" id="PS50013"/>
    </source>
</evidence>
<dbReference type="GO" id="GO:0005783">
    <property type="term" value="C:endoplasmic reticulum"/>
    <property type="evidence" value="ECO:0007669"/>
    <property type="project" value="InterPro"/>
</dbReference>
<keyword evidence="5" id="KW-0813">Transport</keyword>
<dbReference type="AlphaFoldDB" id="A0A8H8UD66"/>
<keyword evidence="7" id="KW-0256">Endoplasmic reticulum</keyword>
<dbReference type="InterPro" id="IPR031884">
    <property type="entry name" value="Sil1_fungi"/>
</dbReference>
<dbReference type="InterPro" id="IPR000953">
    <property type="entry name" value="Chromo/chromo_shadow_dom"/>
</dbReference>
<evidence type="ECO:0000256" key="5">
    <source>
        <dbReference type="ARBA" id="ARBA00022448"/>
    </source>
</evidence>
<keyword evidence="8" id="KW-0653">Protein transport</keyword>
<proteinExistence type="inferred from homology"/>
<evidence type="ECO:0000256" key="6">
    <source>
        <dbReference type="ARBA" id="ARBA00022729"/>
    </source>
</evidence>